<accession>A0A2Z7CFG5</accession>
<reference evidence="1 2" key="1">
    <citation type="journal article" date="2015" name="Proc. Natl. Acad. Sci. U.S.A.">
        <title>The resurrection genome of Boea hygrometrica: A blueprint for survival of dehydration.</title>
        <authorList>
            <person name="Xiao L."/>
            <person name="Yang G."/>
            <person name="Zhang L."/>
            <person name="Yang X."/>
            <person name="Zhao S."/>
            <person name="Ji Z."/>
            <person name="Zhou Q."/>
            <person name="Hu M."/>
            <person name="Wang Y."/>
            <person name="Chen M."/>
            <person name="Xu Y."/>
            <person name="Jin H."/>
            <person name="Xiao X."/>
            <person name="Hu G."/>
            <person name="Bao F."/>
            <person name="Hu Y."/>
            <person name="Wan P."/>
            <person name="Li L."/>
            <person name="Deng X."/>
            <person name="Kuang T."/>
            <person name="Xiang C."/>
            <person name="Zhu J.K."/>
            <person name="Oliver M.J."/>
            <person name="He Y."/>
        </authorList>
    </citation>
    <scope>NUCLEOTIDE SEQUENCE [LARGE SCALE GENOMIC DNA]</scope>
    <source>
        <strain evidence="2">cv. XS01</strain>
    </source>
</reference>
<sequence>MKNRLKKRNKICFGADEDSAFLCQCPQQLTIIPCSFFIPTSRAPDLLSSDNSSMRKFGYIIWRSMWKKTNIRRSLVTKLPKTFVDLLTMAEKKPFAVGVVCCPYAFKVSKTRDLEICEEMKVIQRPRGSDEARGIPNLTGSVTFTWNMVIQPQNDGSWIRSWSALSKTIQNFELCWLGADHLDPRRGLERKKAGEVLQMGTPTARGRPDVATWRDWRRSSLGSTIYFGPEDLQGGVDTHNNALVIRAMIASMRWLVSLLTPIVRSMCFSRGSWIKMDLGEYRMEKIRKTRASSSLWWTPPISTL</sequence>
<dbReference type="EMBL" id="KQ996117">
    <property type="protein sequence ID" value="KZV45435.1"/>
    <property type="molecule type" value="Genomic_DNA"/>
</dbReference>
<keyword evidence="2" id="KW-1185">Reference proteome</keyword>
<evidence type="ECO:0000313" key="2">
    <source>
        <dbReference type="Proteomes" id="UP000250235"/>
    </source>
</evidence>
<evidence type="ECO:0000313" key="1">
    <source>
        <dbReference type="EMBL" id="KZV45435.1"/>
    </source>
</evidence>
<dbReference type="AlphaFoldDB" id="A0A2Z7CFG5"/>
<protein>
    <submittedName>
        <fullName evidence="1">Uncharacterized protein</fullName>
    </submittedName>
</protein>
<dbReference type="Proteomes" id="UP000250235">
    <property type="component" value="Unassembled WGS sequence"/>
</dbReference>
<name>A0A2Z7CFG5_9LAMI</name>
<proteinExistence type="predicted"/>
<gene>
    <name evidence="1" type="ORF">F511_41141</name>
</gene>
<organism evidence="1 2">
    <name type="scientific">Dorcoceras hygrometricum</name>
    <dbReference type="NCBI Taxonomy" id="472368"/>
    <lineage>
        <taxon>Eukaryota</taxon>
        <taxon>Viridiplantae</taxon>
        <taxon>Streptophyta</taxon>
        <taxon>Embryophyta</taxon>
        <taxon>Tracheophyta</taxon>
        <taxon>Spermatophyta</taxon>
        <taxon>Magnoliopsida</taxon>
        <taxon>eudicotyledons</taxon>
        <taxon>Gunneridae</taxon>
        <taxon>Pentapetalae</taxon>
        <taxon>asterids</taxon>
        <taxon>lamiids</taxon>
        <taxon>Lamiales</taxon>
        <taxon>Gesneriaceae</taxon>
        <taxon>Didymocarpoideae</taxon>
        <taxon>Trichosporeae</taxon>
        <taxon>Loxocarpinae</taxon>
        <taxon>Dorcoceras</taxon>
    </lineage>
</organism>